<dbReference type="PANTHER" id="PTHR46513:SF44">
    <property type="entry name" value="LDL RECEPTOR RELATED PROTEIN 4"/>
    <property type="match status" value="1"/>
</dbReference>
<dbReference type="EMBL" id="LR787626">
    <property type="protein sequence ID" value="CAB3263488.1"/>
    <property type="molecule type" value="mRNA"/>
</dbReference>
<dbReference type="Gene3D" id="2.120.10.30">
    <property type="entry name" value="TolB, C-terminal domain"/>
    <property type="match status" value="1"/>
</dbReference>
<protein>
    <submittedName>
        <fullName evidence="1">Low-density lipoprotein receptor-related protein 1-like</fullName>
    </submittedName>
</protein>
<keyword evidence="1" id="KW-0675">Receptor</keyword>
<keyword evidence="1" id="KW-0449">Lipoprotein</keyword>
<dbReference type="AlphaFoldDB" id="A0A6F9DKI0"/>
<accession>A0A6F9DKI0</accession>
<dbReference type="InterPro" id="IPR050778">
    <property type="entry name" value="Cueball_EGF_LRP_Nidogen"/>
</dbReference>
<dbReference type="PANTHER" id="PTHR46513">
    <property type="entry name" value="VITELLOGENIN RECEPTOR-LIKE PROTEIN-RELATED-RELATED"/>
    <property type="match status" value="1"/>
</dbReference>
<evidence type="ECO:0000313" key="1">
    <source>
        <dbReference type="EMBL" id="CAB3263488.1"/>
    </source>
</evidence>
<dbReference type="InterPro" id="IPR000033">
    <property type="entry name" value="LDLR_classB_rpt"/>
</dbReference>
<gene>
    <name evidence="1" type="primary">Lrp1-002</name>
</gene>
<dbReference type="SUPFAM" id="SSF63825">
    <property type="entry name" value="YWTD domain"/>
    <property type="match status" value="1"/>
</dbReference>
<organism evidence="1">
    <name type="scientific">Phallusia mammillata</name>
    <dbReference type="NCBI Taxonomy" id="59560"/>
    <lineage>
        <taxon>Eukaryota</taxon>
        <taxon>Metazoa</taxon>
        <taxon>Chordata</taxon>
        <taxon>Tunicata</taxon>
        <taxon>Ascidiacea</taxon>
        <taxon>Phlebobranchia</taxon>
        <taxon>Ascidiidae</taxon>
        <taxon>Phallusia</taxon>
    </lineage>
</organism>
<dbReference type="InterPro" id="IPR011042">
    <property type="entry name" value="6-blade_b-propeller_TolB-like"/>
</dbReference>
<name>A0A6F9DKI0_9ASCI</name>
<sequence>MVPIENLQIPRAMDYYKDEDGLDWVVYSDISTYEMSRRRLLPEIGVEATTEVLINSTFHDVEGLAVDWISFNVYWTDDGYETVNLARLPRATLVASDDNYMRKVLVRGNLSHPRAIALDPIEGMMYWTQWQMARSHPGYHGSIEMAWMDGSHRSTLVSSKLKQLLKSPL</sequence>
<dbReference type="Pfam" id="PF00058">
    <property type="entry name" value="Ldl_recept_b"/>
    <property type="match status" value="1"/>
</dbReference>
<proteinExistence type="evidence at transcript level"/>
<dbReference type="SMART" id="SM00135">
    <property type="entry name" value="LY"/>
    <property type="match status" value="2"/>
</dbReference>
<reference evidence="1" key="1">
    <citation type="submission" date="2020-04" db="EMBL/GenBank/DDBJ databases">
        <authorList>
            <person name="Neveu A P."/>
        </authorList>
    </citation>
    <scope>NUCLEOTIDE SEQUENCE</scope>
    <source>
        <tissue evidence="1">Whole embryo</tissue>
    </source>
</reference>